<dbReference type="Proteomes" id="UP000281915">
    <property type="component" value="Unassembled WGS sequence"/>
</dbReference>
<dbReference type="RefSeq" id="WP_122915637.1">
    <property type="nucleotide sequence ID" value="NZ_RHHT01000077.1"/>
</dbReference>
<gene>
    <name evidence="1" type="ORF">EDM58_24350</name>
</gene>
<sequence>MSQFTFATLVKGNQEPIAHFLEKSQSSSYLFPANPDWQAVIVENDMEIAEQTAQNMSLALDTSALYFFDCVDHGWGYSLFHRGRLESECFVNYEESSIHIHNHGEAALYKACVNPEAYMIFRRWVKHFYDHLDEIFGGVELFKKAFAIEKIEWISYAYLSTDSDDRLNDLEARFFPGSKKIIPVKKIIFEILQDSFNQVGYFLDESMSDRKRFAFTRKDEHGYTYGIYLDASDNGKISASLYSPTVRYIDMFWVVRRQYRSDMPYEDEDQLRAVLVEIRDVFVDLGHKWLHDNQIEQFDVNAVYQKIITPYLEEKGFRIEYEDNPIMFGGKLIYKRERGSVTFEHFAGTTGVKIIMNEGDDELTLNEFVHRNRNNPQFYRDGMRFTYTDHDTFLEFLEGVTYYLDRYFEKFSSK</sequence>
<name>A0A3M8C0C2_9BACL</name>
<dbReference type="AlphaFoldDB" id="A0A3M8C0C2"/>
<dbReference type="EMBL" id="RHHT01000077">
    <property type="protein sequence ID" value="RNB69069.1"/>
    <property type="molecule type" value="Genomic_DNA"/>
</dbReference>
<accession>A0A3M8C0C2</accession>
<protein>
    <submittedName>
        <fullName evidence="1">Uncharacterized protein</fullName>
    </submittedName>
</protein>
<proteinExistence type="predicted"/>
<reference evidence="1 2" key="1">
    <citation type="submission" date="2018-10" db="EMBL/GenBank/DDBJ databases">
        <title>Phylogenomics of Brevibacillus.</title>
        <authorList>
            <person name="Dunlap C."/>
        </authorList>
    </citation>
    <scope>NUCLEOTIDE SEQUENCE [LARGE SCALE GENOMIC DNA]</scope>
    <source>
        <strain evidence="1 2">JCM 15085</strain>
    </source>
</reference>
<comment type="caution">
    <text evidence="1">The sequence shown here is derived from an EMBL/GenBank/DDBJ whole genome shotgun (WGS) entry which is preliminary data.</text>
</comment>
<evidence type="ECO:0000313" key="2">
    <source>
        <dbReference type="Proteomes" id="UP000281915"/>
    </source>
</evidence>
<evidence type="ECO:0000313" key="1">
    <source>
        <dbReference type="EMBL" id="RNB69069.1"/>
    </source>
</evidence>
<organism evidence="1 2">
    <name type="scientific">Brevibacillus panacihumi</name>
    <dbReference type="NCBI Taxonomy" id="497735"/>
    <lineage>
        <taxon>Bacteria</taxon>
        <taxon>Bacillati</taxon>
        <taxon>Bacillota</taxon>
        <taxon>Bacilli</taxon>
        <taxon>Bacillales</taxon>
        <taxon>Paenibacillaceae</taxon>
        <taxon>Brevibacillus</taxon>
    </lineage>
</organism>